<organism evidence="1">
    <name type="scientific">termite gut metagenome</name>
    <dbReference type="NCBI Taxonomy" id="433724"/>
    <lineage>
        <taxon>unclassified sequences</taxon>
        <taxon>metagenomes</taxon>
        <taxon>organismal metagenomes</taxon>
    </lineage>
</organism>
<gene>
    <name evidence="1" type="ORF">EZS27_011550</name>
</gene>
<evidence type="ECO:0000313" key="1">
    <source>
        <dbReference type="EMBL" id="KAA6340579.1"/>
    </source>
</evidence>
<comment type="caution">
    <text evidence="1">The sequence shown here is derived from an EMBL/GenBank/DDBJ whole genome shotgun (WGS) entry which is preliminary data.</text>
</comment>
<accession>A0A5J4S3C9</accession>
<protein>
    <submittedName>
        <fullName evidence="1">Uncharacterized protein</fullName>
    </submittedName>
</protein>
<sequence>MQLIFANIFGFIHLKYKNKGHFKPKNIVQLSNEIF</sequence>
<proteinExistence type="predicted"/>
<dbReference type="EMBL" id="SNRY01000449">
    <property type="protein sequence ID" value="KAA6340579.1"/>
    <property type="molecule type" value="Genomic_DNA"/>
</dbReference>
<dbReference type="AlphaFoldDB" id="A0A5J4S3C9"/>
<reference evidence="1" key="1">
    <citation type="submission" date="2019-03" db="EMBL/GenBank/DDBJ databases">
        <title>Single cell metagenomics reveals metabolic interactions within the superorganism composed of flagellate Streblomastix strix and complex community of Bacteroidetes bacteria on its surface.</title>
        <authorList>
            <person name="Treitli S.C."/>
            <person name="Kolisko M."/>
            <person name="Husnik F."/>
            <person name="Keeling P."/>
            <person name="Hampl V."/>
        </authorList>
    </citation>
    <scope>NUCLEOTIDE SEQUENCE</scope>
    <source>
        <strain evidence="1">STM</strain>
    </source>
</reference>
<name>A0A5J4S3C9_9ZZZZ</name>